<organism evidence="1 2">
    <name type="scientific">Candidatus Kaiserbacteria bacterium RIFCSPHIGHO2_02_FULL_55_17</name>
    <dbReference type="NCBI Taxonomy" id="1798496"/>
    <lineage>
        <taxon>Bacteria</taxon>
        <taxon>Candidatus Kaiseribacteriota</taxon>
    </lineage>
</organism>
<name>A0A1F6DT46_9BACT</name>
<proteinExistence type="predicted"/>
<reference evidence="1 2" key="1">
    <citation type="journal article" date="2016" name="Nat. Commun.">
        <title>Thousands of microbial genomes shed light on interconnected biogeochemical processes in an aquifer system.</title>
        <authorList>
            <person name="Anantharaman K."/>
            <person name="Brown C.T."/>
            <person name="Hug L.A."/>
            <person name="Sharon I."/>
            <person name="Castelle C.J."/>
            <person name="Probst A.J."/>
            <person name="Thomas B.C."/>
            <person name="Singh A."/>
            <person name="Wilkins M.J."/>
            <person name="Karaoz U."/>
            <person name="Brodie E.L."/>
            <person name="Williams K.H."/>
            <person name="Hubbard S.S."/>
            <person name="Banfield J.F."/>
        </authorList>
    </citation>
    <scope>NUCLEOTIDE SEQUENCE [LARGE SCALE GENOMIC DNA]</scope>
</reference>
<accession>A0A1F6DT46</accession>
<evidence type="ECO:0000313" key="1">
    <source>
        <dbReference type="EMBL" id="OGG64581.1"/>
    </source>
</evidence>
<evidence type="ECO:0000313" key="2">
    <source>
        <dbReference type="Proteomes" id="UP000177232"/>
    </source>
</evidence>
<protein>
    <submittedName>
        <fullName evidence="1">Uncharacterized protein</fullName>
    </submittedName>
</protein>
<gene>
    <name evidence="1" type="ORF">A3C94_02960</name>
</gene>
<comment type="caution">
    <text evidence="1">The sequence shown here is derived from an EMBL/GenBank/DDBJ whole genome shotgun (WGS) entry which is preliminary data.</text>
</comment>
<dbReference type="AlphaFoldDB" id="A0A1F6DT46"/>
<dbReference type="Proteomes" id="UP000177232">
    <property type="component" value="Unassembled WGS sequence"/>
</dbReference>
<sequence>MSAMNFLYKNVLKPILFRIHPDHVHDVFVAAGMIFGGPGIMKEICKHYAKRIPAVAGSSGMAAITAESLRRSKERQRLPQAF</sequence>
<dbReference type="STRING" id="1798496.A3C94_02960"/>
<dbReference type="EMBL" id="MFLJ01000018">
    <property type="protein sequence ID" value="OGG64581.1"/>
    <property type="molecule type" value="Genomic_DNA"/>
</dbReference>